<comment type="caution">
    <text evidence="1">The sequence shown here is derived from an EMBL/GenBank/DDBJ whole genome shotgun (WGS) entry which is preliminary data.</text>
</comment>
<dbReference type="EMBL" id="LLGC01000179">
    <property type="protein sequence ID" value="KQE03666.1"/>
    <property type="molecule type" value="Genomic_DNA"/>
</dbReference>
<dbReference type="Proteomes" id="UP000051449">
    <property type="component" value="Unassembled WGS sequence"/>
</dbReference>
<reference evidence="1 2" key="1">
    <citation type="submission" date="2015-10" db="EMBL/GenBank/DDBJ databases">
        <title>The utility of whole genome sequencing in characterizing Acinetobacter epidemiology and analyzing hospital outbreaks.</title>
        <authorList>
            <person name="Ozer E.A."/>
            <person name="Fitzpatrick M.A."/>
            <person name="Hauser A.R."/>
        </authorList>
    </citation>
    <scope>NUCLEOTIDE SEQUENCE [LARGE SCALE GENOMIC DNA]</scope>
    <source>
        <strain evidence="1 2">ABBL072</strain>
    </source>
</reference>
<sequence length="196" mass="21909">MTNQRKSVPLKKWAEAEALWANGDATRKEIAKKLGVSESAVQQHMAKAGVKYRQNAEQHRAKIADAVQQAATEEASLHAQRIRETKNEHYAISQNIAKLVWQEVLTAKKNNQPLATAAPNLKALDIAITALAKARMERWSVLGLDRPDAVDTNELATLEITELTADEIEELRERNFNEFEIEGTEPVQETVEVKSS</sequence>
<evidence type="ECO:0008006" key="3">
    <source>
        <dbReference type="Google" id="ProtNLM"/>
    </source>
</evidence>
<dbReference type="Pfam" id="PF13412">
    <property type="entry name" value="HTH_24"/>
    <property type="match status" value="1"/>
</dbReference>
<gene>
    <name evidence="1" type="ORF">APD33_13715</name>
</gene>
<evidence type="ECO:0000313" key="2">
    <source>
        <dbReference type="Proteomes" id="UP000051449"/>
    </source>
</evidence>
<dbReference type="Gene3D" id="1.10.10.60">
    <property type="entry name" value="Homeodomain-like"/>
    <property type="match status" value="1"/>
</dbReference>
<dbReference type="AlphaFoldDB" id="A0AAN5WG87"/>
<accession>A0AAN5WG87</accession>
<dbReference type="RefSeq" id="WP_000184659.1">
    <property type="nucleotide sequence ID" value="NZ_CAJHFN010000015.1"/>
</dbReference>
<dbReference type="InterPro" id="IPR013324">
    <property type="entry name" value="RNA_pol_sigma_r3/r4-like"/>
</dbReference>
<proteinExistence type="predicted"/>
<name>A0AAN5WG87_ACIBA</name>
<protein>
    <recommendedName>
        <fullName evidence="3">DNA-binding protein</fullName>
    </recommendedName>
</protein>
<organism evidence="1 2">
    <name type="scientific">Acinetobacter baumannii</name>
    <dbReference type="NCBI Taxonomy" id="470"/>
    <lineage>
        <taxon>Bacteria</taxon>
        <taxon>Pseudomonadati</taxon>
        <taxon>Pseudomonadota</taxon>
        <taxon>Gammaproteobacteria</taxon>
        <taxon>Moraxellales</taxon>
        <taxon>Moraxellaceae</taxon>
        <taxon>Acinetobacter</taxon>
        <taxon>Acinetobacter calcoaceticus/baumannii complex</taxon>
    </lineage>
</organism>
<evidence type="ECO:0000313" key="1">
    <source>
        <dbReference type="EMBL" id="KQE03666.1"/>
    </source>
</evidence>
<dbReference type="SUPFAM" id="SSF88659">
    <property type="entry name" value="Sigma3 and sigma4 domains of RNA polymerase sigma factors"/>
    <property type="match status" value="1"/>
</dbReference>